<evidence type="ECO:0000313" key="2">
    <source>
        <dbReference type="EMBL" id="HIW78824.1"/>
    </source>
</evidence>
<evidence type="ECO:0000313" key="3">
    <source>
        <dbReference type="Proteomes" id="UP000824264"/>
    </source>
</evidence>
<reference evidence="2" key="1">
    <citation type="journal article" date="2021" name="PeerJ">
        <title>Extensive microbial diversity within the chicken gut microbiome revealed by metagenomics and culture.</title>
        <authorList>
            <person name="Gilroy R."/>
            <person name="Ravi A."/>
            <person name="Getino M."/>
            <person name="Pursley I."/>
            <person name="Horton D.L."/>
            <person name="Alikhan N.F."/>
            <person name="Baker D."/>
            <person name="Gharbi K."/>
            <person name="Hall N."/>
            <person name="Watson M."/>
            <person name="Adriaenssens E.M."/>
            <person name="Foster-Nyarko E."/>
            <person name="Jarju S."/>
            <person name="Secka A."/>
            <person name="Antonio M."/>
            <person name="Oren A."/>
            <person name="Chaudhuri R.R."/>
            <person name="La Ragione R."/>
            <person name="Hildebrand F."/>
            <person name="Pallen M.J."/>
        </authorList>
    </citation>
    <scope>NUCLEOTIDE SEQUENCE</scope>
    <source>
        <strain evidence="2">ChiSxjej5B17-1746</strain>
    </source>
</reference>
<feature type="domain" description="Cysteine-rich small" evidence="1">
    <location>
        <begin position="6"/>
        <end position="58"/>
    </location>
</feature>
<dbReference type="Pfam" id="PF04071">
    <property type="entry name" value="zf-like"/>
    <property type="match status" value="1"/>
</dbReference>
<dbReference type="AlphaFoldDB" id="A0A9D1U8P3"/>
<protein>
    <submittedName>
        <fullName evidence="2">Cysteine-rich small domain-containing protein</fullName>
    </submittedName>
</protein>
<dbReference type="Proteomes" id="UP000824264">
    <property type="component" value="Unassembled WGS sequence"/>
</dbReference>
<comment type="caution">
    <text evidence="2">The sequence shown here is derived from an EMBL/GenBank/DDBJ whole genome shotgun (WGS) entry which is preliminary data.</text>
</comment>
<dbReference type="EMBL" id="DXGI01000249">
    <property type="protein sequence ID" value="HIW78824.1"/>
    <property type="molecule type" value="Genomic_DNA"/>
</dbReference>
<dbReference type="InterPro" id="IPR007212">
    <property type="entry name" value="Zf-like"/>
</dbReference>
<accession>A0A9D1U8P3</accession>
<evidence type="ECO:0000259" key="1">
    <source>
        <dbReference type="Pfam" id="PF04071"/>
    </source>
</evidence>
<feature type="non-terminal residue" evidence="2">
    <location>
        <position position="1"/>
    </location>
</feature>
<proteinExistence type="predicted"/>
<sequence length="69" mass="7881">NAEAFNCLFCYCPLYFLEECPGAPRWTSRGVKDCSACRFPHRPENYDAVIARLSAAIRDRAAKRAPEER</sequence>
<gene>
    <name evidence="2" type="ORF">H9874_06735</name>
</gene>
<reference evidence="2" key="2">
    <citation type="submission" date="2021-04" db="EMBL/GenBank/DDBJ databases">
        <authorList>
            <person name="Gilroy R."/>
        </authorList>
    </citation>
    <scope>NUCLEOTIDE SEQUENCE</scope>
    <source>
        <strain evidence="2">ChiSxjej5B17-1746</strain>
    </source>
</reference>
<name>A0A9D1U8P3_9BACT</name>
<organism evidence="2 3">
    <name type="scientific">Candidatus Bilophila faecipullorum</name>
    <dbReference type="NCBI Taxonomy" id="2838482"/>
    <lineage>
        <taxon>Bacteria</taxon>
        <taxon>Pseudomonadati</taxon>
        <taxon>Thermodesulfobacteriota</taxon>
        <taxon>Desulfovibrionia</taxon>
        <taxon>Desulfovibrionales</taxon>
        <taxon>Desulfovibrionaceae</taxon>
        <taxon>Bilophila</taxon>
    </lineage>
</organism>